<dbReference type="SUPFAM" id="SSF46689">
    <property type="entry name" value="Homeodomain-like"/>
    <property type="match status" value="1"/>
</dbReference>
<name>A0A6I6MHN3_9CAUL</name>
<dbReference type="GO" id="GO:0003677">
    <property type="term" value="F:DNA binding"/>
    <property type="evidence" value="ECO:0007669"/>
    <property type="project" value="UniProtKB-UniRule"/>
</dbReference>
<sequence length="207" mass="23520">MSVKVLSKGEATRGRILDIAQDAVLAKGFAGTSLDEIIAEAAITKSGFFYHFKDKNDLAKALLQRYLDEEWRVFDGLFKQADELSDDPLHSFLIFLKLFADLTNDLPNGHPGCLVASYVYQDHLFSREVRTMSEEGHRIWRKRFRERLDPIAVRYPPRIDVSLDDMADMLSAMVDGAIILSKSLHEPGVLPRQILQYRSYVKLVFGG</sequence>
<dbReference type="KEGG" id="tsv:DSM104635_01238"/>
<evidence type="ECO:0000256" key="1">
    <source>
        <dbReference type="ARBA" id="ARBA00023015"/>
    </source>
</evidence>
<evidence type="ECO:0000259" key="5">
    <source>
        <dbReference type="PROSITE" id="PS50977"/>
    </source>
</evidence>
<feature type="domain" description="HTH tetR-type" evidence="5">
    <location>
        <begin position="10"/>
        <end position="70"/>
    </location>
</feature>
<dbReference type="EMBL" id="CP047045">
    <property type="protein sequence ID" value="QGZ94420.1"/>
    <property type="molecule type" value="Genomic_DNA"/>
</dbReference>
<feature type="DNA-binding region" description="H-T-H motif" evidence="4">
    <location>
        <begin position="33"/>
        <end position="52"/>
    </location>
</feature>
<gene>
    <name evidence="6" type="primary">acrR_3</name>
    <name evidence="6" type="ORF">DSM104635_01238</name>
</gene>
<keyword evidence="2 4" id="KW-0238">DNA-binding</keyword>
<dbReference type="Pfam" id="PF00440">
    <property type="entry name" value="TetR_N"/>
    <property type="match status" value="1"/>
</dbReference>
<evidence type="ECO:0000313" key="7">
    <source>
        <dbReference type="Proteomes" id="UP000431269"/>
    </source>
</evidence>
<dbReference type="InterPro" id="IPR009057">
    <property type="entry name" value="Homeodomain-like_sf"/>
</dbReference>
<evidence type="ECO:0000256" key="3">
    <source>
        <dbReference type="ARBA" id="ARBA00023163"/>
    </source>
</evidence>
<dbReference type="PANTHER" id="PTHR47506">
    <property type="entry name" value="TRANSCRIPTIONAL REGULATORY PROTEIN"/>
    <property type="match status" value="1"/>
</dbReference>
<protein>
    <submittedName>
        <fullName evidence="6">AcrAB operon repressor</fullName>
    </submittedName>
</protein>
<dbReference type="PANTHER" id="PTHR47506:SF6">
    <property type="entry name" value="HTH-TYPE TRANSCRIPTIONAL REPRESSOR NEMR"/>
    <property type="match status" value="1"/>
</dbReference>
<proteinExistence type="predicted"/>
<dbReference type="AlphaFoldDB" id="A0A6I6MHN3"/>
<dbReference type="SUPFAM" id="SSF48498">
    <property type="entry name" value="Tetracyclin repressor-like, C-terminal domain"/>
    <property type="match status" value="1"/>
</dbReference>
<dbReference type="PROSITE" id="PS50977">
    <property type="entry name" value="HTH_TETR_2"/>
    <property type="match status" value="1"/>
</dbReference>
<evidence type="ECO:0000256" key="2">
    <source>
        <dbReference type="ARBA" id="ARBA00023125"/>
    </source>
</evidence>
<keyword evidence="3" id="KW-0804">Transcription</keyword>
<dbReference type="InterPro" id="IPR036271">
    <property type="entry name" value="Tet_transcr_reg_TetR-rel_C_sf"/>
</dbReference>
<accession>A0A6I6MHN3</accession>
<keyword evidence="7" id="KW-1185">Reference proteome</keyword>
<evidence type="ECO:0000256" key="4">
    <source>
        <dbReference type="PROSITE-ProRule" id="PRU00335"/>
    </source>
</evidence>
<dbReference type="InterPro" id="IPR001647">
    <property type="entry name" value="HTH_TetR"/>
</dbReference>
<dbReference type="PRINTS" id="PR00455">
    <property type="entry name" value="HTHTETR"/>
</dbReference>
<evidence type="ECO:0000313" key="6">
    <source>
        <dbReference type="EMBL" id="QGZ94420.1"/>
    </source>
</evidence>
<organism evidence="6 7">
    <name type="scientific">Terricaulis silvestris</name>
    <dbReference type="NCBI Taxonomy" id="2686094"/>
    <lineage>
        <taxon>Bacteria</taxon>
        <taxon>Pseudomonadati</taxon>
        <taxon>Pseudomonadota</taxon>
        <taxon>Alphaproteobacteria</taxon>
        <taxon>Caulobacterales</taxon>
        <taxon>Caulobacteraceae</taxon>
        <taxon>Terricaulis</taxon>
    </lineage>
</organism>
<dbReference type="Gene3D" id="1.10.357.10">
    <property type="entry name" value="Tetracycline Repressor, domain 2"/>
    <property type="match status" value="1"/>
</dbReference>
<reference evidence="7" key="1">
    <citation type="submission" date="2019-12" db="EMBL/GenBank/DDBJ databases">
        <title>Complete genome of Terracaulis silvestris 0127_4.</title>
        <authorList>
            <person name="Vieira S."/>
            <person name="Riedel T."/>
            <person name="Sproer C."/>
            <person name="Pascual J."/>
            <person name="Boedeker C."/>
            <person name="Overmann J."/>
        </authorList>
    </citation>
    <scope>NUCLEOTIDE SEQUENCE [LARGE SCALE GENOMIC DNA]</scope>
    <source>
        <strain evidence="7">0127_4</strain>
    </source>
</reference>
<dbReference type="Proteomes" id="UP000431269">
    <property type="component" value="Chromosome"/>
</dbReference>
<dbReference type="RefSeq" id="WP_228445905.1">
    <property type="nucleotide sequence ID" value="NZ_CP047045.1"/>
</dbReference>
<keyword evidence="1" id="KW-0805">Transcription regulation</keyword>